<evidence type="ECO:0000313" key="3">
    <source>
        <dbReference type="EMBL" id="ACV35856.1"/>
    </source>
</evidence>
<sequence length="247" mass="26953" precursor="true">MPGIRSQACLLLLALGLSLPVGASERTLRVAVLSKSPPMSFVDAAGKLAGFNVRVAHALCDVMSVRCELTAMPLERVVDAVAAGEFDFAAVSLLDTAERRSRILFSKPYYRSSSIWFARPGVEPGAAGIRVAAVTGSAQSRYARAHGWNIVNVPHHAEFPALLTERKADAVLLPMASALTLRQEPSIQSLGLVTTVIQRPELSGEVCFGIDPQNPELRDQINKAFDRIKRDGRFDRLNSEYLPFRLQ</sequence>
<organism evidence="3">
    <name type="scientific">Accumulibacter regalis</name>
    <dbReference type="NCBI Taxonomy" id="522306"/>
    <lineage>
        <taxon>Bacteria</taxon>
        <taxon>Pseudomonadati</taxon>
        <taxon>Pseudomonadota</taxon>
        <taxon>Betaproteobacteria</taxon>
        <taxon>Candidatus Accumulibacter</taxon>
    </lineage>
</organism>
<dbReference type="SUPFAM" id="SSF53850">
    <property type="entry name" value="Periplasmic binding protein-like II"/>
    <property type="match status" value="1"/>
</dbReference>
<dbReference type="AlphaFoldDB" id="C7RS33"/>
<dbReference type="SMART" id="SM00062">
    <property type="entry name" value="PBPb"/>
    <property type="match status" value="1"/>
</dbReference>
<reference evidence="3" key="1">
    <citation type="submission" date="2009-08" db="EMBL/GenBank/DDBJ databases">
        <authorList>
            <consortium name="US DOE Joint Genome Institute"/>
            <person name="Lucas S."/>
            <person name="Copeland A."/>
            <person name="Lapidus A."/>
            <person name="Glavina del Rio T."/>
            <person name="Dalin E."/>
            <person name="Tice H."/>
            <person name="Bruce D."/>
            <person name="Barry K."/>
            <person name="Pitluck S."/>
            <person name="Lowry S."/>
            <person name="Larimer F."/>
            <person name="Land M."/>
            <person name="Hauser L."/>
            <person name="Kyrpides N."/>
            <person name="Ivanova N."/>
            <person name="McMahon K.D."/>
            <person name="Hugenholtz P."/>
        </authorList>
    </citation>
    <scope>NUCLEOTIDE SEQUENCE</scope>
    <source>
        <strain evidence="3">UW-1</strain>
    </source>
</reference>
<dbReference type="Gene3D" id="3.40.190.10">
    <property type="entry name" value="Periplasmic binding protein-like II"/>
    <property type="match status" value="2"/>
</dbReference>
<dbReference type="HOGENOM" id="CLU_019602_18_0_4"/>
<gene>
    <name evidence="3" type="ordered locus">CAP2UW1_2569</name>
</gene>
<name>C7RS33_ACCRE</name>
<dbReference type="PANTHER" id="PTHR35936">
    <property type="entry name" value="MEMBRANE-BOUND LYTIC MUREIN TRANSGLYCOSYLASE F"/>
    <property type="match status" value="1"/>
</dbReference>
<dbReference type="InterPro" id="IPR001638">
    <property type="entry name" value="Solute-binding_3/MltF_N"/>
</dbReference>
<keyword evidence="1" id="KW-0732">Signal</keyword>
<dbReference type="STRING" id="522306.CAP2UW1_2569"/>
<accession>C7RS33</accession>
<evidence type="ECO:0000259" key="2">
    <source>
        <dbReference type="SMART" id="SM00062"/>
    </source>
</evidence>
<dbReference type="eggNOG" id="COG0834">
    <property type="taxonomic scope" value="Bacteria"/>
</dbReference>
<dbReference type="Pfam" id="PF00497">
    <property type="entry name" value="SBP_bac_3"/>
    <property type="match status" value="1"/>
</dbReference>
<proteinExistence type="predicted"/>
<dbReference type="OrthoDB" id="368476at2"/>
<dbReference type="PANTHER" id="PTHR35936:SF19">
    <property type="entry name" value="AMINO-ACID-BINDING PROTEIN YXEM-RELATED"/>
    <property type="match status" value="1"/>
</dbReference>
<reference evidence="3" key="2">
    <citation type="submission" date="2009-09" db="EMBL/GenBank/DDBJ databases">
        <title>Complete sequence of chromosome of Candidatus Accumulibacter phosphatis clade IIA str. UW-1.</title>
        <authorList>
            <consortium name="US DOE Joint Genome Institute"/>
            <person name="Martin H.G."/>
            <person name="Ivanova N."/>
            <person name="Kunin V."/>
            <person name="Warnecke F."/>
            <person name="Barry K."/>
            <person name="He S."/>
            <person name="Salamov A."/>
            <person name="Szeto E."/>
            <person name="Dalin E."/>
            <person name="Pangilinan J.L."/>
            <person name="Lapidus A."/>
            <person name="Lowry S."/>
            <person name="Kyrpides N.C."/>
            <person name="McMahon K.D."/>
            <person name="Hugenholtz P."/>
        </authorList>
    </citation>
    <scope>NUCLEOTIDE SEQUENCE [LARGE SCALE GENOMIC DNA]</scope>
    <source>
        <strain evidence="3">UW-1</strain>
    </source>
</reference>
<protein>
    <submittedName>
        <fullName evidence="3">Extracellular solute-binding protein family 3</fullName>
    </submittedName>
</protein>
<dbReference type="KEGG" id="app:CAP2UW1_2569"/>
<evidence type="ECO:0000256" key="1">
    <source>
        <dbReference type="ARBA" id="ARBA00022729"/>
    </source>
</evidence>
<feature type="domain" description="Solute-binding protein family 3/N-terminal" evidence="2">
    <location>
        <begin position="27"/>
        <end position="245"/>
    </location>
</feature>
<dbReference type="EMBL" id="CP001715">
    <property type="protein sequence ID" value="ACV35856.1"/>
    <property type="molecule type" value="Genomic_DNA"/>
</dbReference>